<keyword evidence="3" id="KW-1185">Reference proteome</keyword>
<dbReference type="AlphaFoldDB" id="K8W6A8"/>
<accession>K8W6A8</accession>
<evidence type="ECO:0000256" key="1">
    <source>
        <dbReference type="SAM" id="Phobius"/>
    </source>
</evidence>
<proteinExistence type="predicted"/>
<gene>
    <name evidence="2" type="ORF">OOA_15422</name>
</gene>
<comment type="caution">
    <text evidence="2">The sequence shown here is derived from an EMBL/GenBank/DDBJ whole genome shotgun (WGS) entry which is preliminary data.</text>
</comment>
<name>K8W6A8_9GAMM</name>
<reference evidence="2 3" key="1">
    <citation type="journal article" date="2012" name="BMC Genomics">
        <title>Comparative genomics of bacteria in the genus Providencia isolated from wild Drosophila melanogaster.</title>
        <authorList>
            <person name="Galac M.R."/>
            <person name="Lazzaro B.P."/>
        </authorList>
    </citation>
    <scope>NUCLEOTIDE SEQUENCE [LARGE SCALE GENOMIC DNA]</scope>
    <source>
        <strain evidence="2 3">DSM 19968</strain>
    </source>
</reference>
<dbReference type="HOGENOM" id="CLU_1079710_0_0_6"/>
<dbReference type="eggNOG" id="COG3523">
    <property type="taxonomic scope" value="Bacteria"/>
</dbReference>
<feature type="transmembrane region" description="Helical" evidence="1">
    <location>
        <begin position="42"/>
        <end position="62"/>
    </location>
</feature>
<keyword evidence="1" id="KW-1133">Transmembrane helix</keyword>
<dbReference type="STRING" id="1141662.OOA_15422"/>
<keyword evidence="1" id="KW-0472">Membrane</keyword>
<evidence type="ECO:0008006" key="4">
    <source>
        <dbReference type="Google" id="ProtNLM"/>
    </source>
</evidence>
<sequence length="258" mass="29487">MNIKIPKPTLKSFFLLIIIALVSLLIWYHGDYFYLESKNQKQQAIIGLIIVSYVVHISWLYFIERRKNKHRETNTDSGTYPDQEKRVELNNHNSLPIIETLKNNYGTFWYKKVSIQLLVGNSSAVDKLAPHLSQEIWQESNGTVLIYAGDVATGIDEELIHTLQQLRRRRPLDGVIWVTENTVSSHLLDPALSFNHLNAAVTDMAARVFHNLFNALKWRAPVWFWSVSDNTALQASEAPSVVYLTEPGMRAEALSPTL</sequence>
<feature type="transmembrane region" description="Helical" evidence="1">
    <location>
        <begin position="12"/>
        <end position="30"/>
    </location>
</feature>
<dbReference type="EMBL" id="AKKL01000044">
    <property type="protein sequence ID" value="EKT56158.1"/>
    <property type="molecule type" value="Genomic_DNA"/>
</dbReference>
<protein>
    <recommendedName>
        <fullName evidence="4">Type VI secretion protein VasK</fullName>
    </recommendedName>
</protein>
<keyword evidence="1" id="KW-0812">Transmembrane</keyword>
<evidence type="ECO:0000313" key="3">
    <source>
        <dbReference type="Proteomes" id="UP000009336"/>
    </source>
</evidence>
<organism evidence="2 3">
    <name type="scientific">Providencia burhodogranariea DSM 19968</name>
    <dbReference type="NCBI Taxonomy" id="1141662"/>
    <lineage>
        <taxon>Bacteria</taxon>
        <taxon>Pseudomonadati</taxon>
        <taxon>Pseudomonadota</taxon>
        <taxon>Gammaproteobacteria</taxon>
        <taxon>Enterobacterales</taxon>
        <taxon>Morganellaceae</taxon>
        <taxon>Providencia</taxon>
    </lineage>
</organism>
<dbReference type="Proteomes" id="UP000009336">
    <property type="component" value="Unassembled WGS sequence"/>
</dbReference>
<evidence type="ECO:0000313" key="2">
    <source>
        <dbReference type="EMBL" id="EKT56158.1"/>
    </source>
</evidence>
<feature type="non-terminal residue" evidence="2">
    <location>
        <position position="258"/>
    </location>
</feature>